<organism evidence="1 2">
    <name type="scientific">Kitasatospora cineracea</name>
    <dbReference type="NCBI Taxonomy" id="88074"/>
    <lineage>
        <taxon>Bacteria</taxon>
        <taxon>Bacillati</taxon>
        <taxon>Actinomycetota</taxon>
        <taxon>Actinomycetes</taxon>
        <taxon>Kitasatosporales</taxon>
        <taxon>Streptomycetaceae</taxon>
        <taxon>Kitasatospora</taxon>
    </lineage>
</organism>
<name>A0A8G1UM12_9ACTN</name>
<reference evidence="1 2" key="1">
    <citation type="submission" date="2018-11" db="EMBL/GenBank/DDBJ databases">
        <title>Sequencing the genomes of 1000 actinobacteria strains.</title>
        <authorList>
            <person name="Klenk H.-P."/>
        </authorList>
    </citation>
    <scope>NUCLEOTIDE SEQUENCE [LARGE SCALE GENOMIC DNA]</scope>
    <source>
        <strain evidence="1 2">DSM 44780</strain>
    </source>
</reference>
<evidence type="ECO:0000313" key="1">
    <source>
        <dbReference type="EMBL" id="ROR46493.1"/>
    </source>
</evidence>
<dbReference type="EMBL" id="RJVJ01000001">
    <property type="protein sequence ID" value="ROR46493.1"/>
    <property type="molecule type" value="Genomic_DNA"/>
</dbReference>
<gene>
    <name evidence="1" type="ORF">EDD39_4765</name>
</gene>
<evidence type="ECO:0000313" key="2">
    <source>
        <dbReference type="Proteomes" id="UP000267408"/>
    </source>
</evidence>
<protein>
    <submittedName>
        <fullName evidence="1">Uncharacterized protein</fullName>
    </submittedName>
</protein>
<dbReference type="AlphaFoldDB" id="A0A8G1UM12"/>
<dbReference type="Proteomes" id="UP000267408">
    <property type="component" value="Unassembled WGS sequence"/>
</dbReference>
<accession>A0A8G1UM12</accession>
<proteinExistence type="predicted"/>
<sequence length="140" mass="14768">MLAGQTDSGELTALFDVLGDAHDTYDPTGDPLFDTQLTLACADLCTAAERPAGAHRLYEIATDWALQTPDGHSARALLGHDLAARLPEEHRRELTETTIRAGFRAAALPHDLDGRVTAALALAAEAITSATANSALPQQP</sequence>
<comment type="caution">
    <text evidence="1">The sequence shown here is derived from an EMBL/GenBank/DDBJ whole genome shotgun (WGS) entry which is preliminary data.</text>
</comment>